<dbReference type="RefSeq" id="XP_046067656.1">
    <property type="nucleotide sequence ID" value="XM_046217240.1"/>
</dbReference>
<sequence>MCYVLCVMCYVLCVVLAGKSSGMTKTIIHKFVTPVLSLLICKYPQNPGKPRRLQTLGRRKCFGMREISIYFYFSSQSR</sequence>
<evidence type="ECO:0000313" key="2">
    <source>
        <dbReference type="EMBL" id="KAH8691564.1"/>
    </source>
</evidence>
<comment type="caution">
    <text evidence="2">The sequence shown here is derived from an EMBL/GenBank/DDBJ whole genome shotgun (WGS) entry which is preliminary data.</text>
</comment>
<proteinExistence type="predicted"/>
<dbReference type="GeneID" id="70247527"/>
<gene>
    <name evidence="2" type="ORF">BGW36DRAFT_388583</name>
</gene>
<accession>A0AAD4KI08</accession>
<keyword evidence="3" id="KW-1185">Reference proteome</keyword>
<protein>
    <recommendedName>
        <fullName evidence="4">Secreted protein</fullName>
    </recommendedName>
</protein>
<evidence type="ECO:0000313" key="3">
    <source>
        <dbReference type="Proteomes" id="UP001201262"/>
    </source>
</evidence>
<evidence type="ECO:0000256" key="1">
    <source>
        <dbReference type="SAM" id="SignalP"/>
    </source>
</evidence>
<name>A0AAD4KI08_9EURO</name>
<dbReference type="Proteomes" id="UP001201262">
    <property type="component" value="Unassembled WGS sequence"/>
</dbReference>
<keyword evidence="1" id="KW-0732">Signal</keyword>
<feature type="signal peptide" evidence="1">
    <location>
        <begin position="1"/>
        <end position="17"/>
    </location>
</feature>
<dbReference type="AlphaFoldDB" id="A0AAD4KI08"/>
<dbReference type="EMBL" id="JAJTJA010000012">
    <property type="protein sequence ID" value="KAH8691564.1"/>
    <property type="molecule type" value="Genomic_DNA"/>
</dbReference>
<reference evidence="2" key="1">
    <citation type="submission" date="2021-12" db="EMBL/GenBank/DDBJ databases">
        <title>Convergent genome expansion in fungi linked to evolution of root-endophyte symbiosis.</title>
        <authorList>
            <consortium name="DOE Joint Genome Institute"/>
            <person name="Ke Y.-H."/>
            <person name="Bonito G."/>
            <person name="Liao H.-L."/>
            <person name="Looney B."/>
            <person name="Rojas-Flechas A."/>
            <person name="Nash J."/>
            <person name="Hameed K."/>
            <person name="Schadt C."/>
            <person name="Martin F."/>
            <person name="Crous P.W."/>
            <person name="Miettinen O."/>
            <person name="Magnuson J.K."/>
            <person name="Labbe J."/>
            <person name="Jacobson D."/>
            <person name="Doktycz M.J."/>
            <person name="Veneault-Fourrey C."/>
            <person name="Kuo A."/>
            <person name="Mondo S."/>
            <person name="Calhoun S."/>
            <person name="Riley R."/>
            <person name="Ohm R."/>
            <person name="LaButti K."/>
            <person name="Andreopoulos B."/>
            <person name="Pangilinan J."/>
            <person name="Nolan M."/>
            <person name="Tritt A."/>
            <person name="Clum A."/>
            <person name="Lipzen A."/>
            <person name="Daum C."/>
            <person name="Barry K."/>
            <person name="Grigoriev I.V."/>
            <person name="Vilgalys R."/>
        </authorList>
    </citation>
    <scope>NUCLEOTIDE SEQUENCE</scope>
    <source>
        <strain evidence="2">PMI_201</strain>
    </source>
</reference>
<feature type="chain" id="PRO_5042259810" description="Secreted protein" evidence="1">
    <location>
        <begin position="18"/>
        <end position="78"/>
    </location>
</feature>
<organism evidence="2 3">
    <name type="scientific">Talaromyces proteolyticus</name>
    <dbReference type="NCBI Taxonomy" id="1131652"/>
    <lineage>
        <taxon>Eukaryota</taxon>
        <taxon>Fungi</taxon>
        <taxon>Dikarya</taxon>
        <taxon>Ascomycota</taxon>
        <taxon>Pezizomycotina</taxon>
        <taxon>Eurotiomycetes</taxon>
        <taxon>Eurotiomycetidae</taxon>
        <taxon>Eurotiales</taxon>
        <taxon>Trichocomaceae</taxon>
        <taxon>Talaromyces</taxon>
        <taxon>Talaromyces sect. Bacilispori</taxon>
    </lineage>
</organism>
<evidence type="ECO:0008006" key="4">
    <source>
        <dbReference type="Google" id="ProtNLM"/>
    </source>
</evidence>